<dbReference type="Gene3D" id="2.60.120.560">
    <property type="entry name" value="Exo-inulinase, domain 1"/>
    <property type="match status" value="1"/>
</dbReference>
<dbReference type="InterPro" id="IPR010496">
    <property type="entry name" value="AL/BT2_dom"/>
</dbReference>
<accession>A0ABN6GZR8</accession>
<dbReference type="PANTHER" id="PTHR33546:SF1">
    <property type="entry name" value="LARGE, MULTIFUNCTIONAL SECRETED PROTEIN"/>
    <property type="match status" value="1"/>
</dbReference>
<protein>
    <recommendedName>
        <fullName evidence="2">3-keto-alpha-glucoside-1,2-lyase/3-keto-2-hydroxy-glucal hydratase domain-containing protein</fullName>
    </recommendedName>
</protein>
<evidence type="ECO:0000313" key="3">
    <source>
        <dbReference type="EMBL" id="BCX46759.1"/>
    </source>
</evidence>
<evidence type="ECO:0000259" key="2">
    <source>
        <dbReference type="Pfam" id="PF06439"/>
    </source>
</evidence>
<dbReference type="Proteomes" id="UP001374893">
    <property type="component" value="Chromosome"/>
</dbReference>
<feature type="chain" id="PRO_5047317099" description="3-keto-alpha-glucoside-1,2-lyase/3-keto-2-hydroxy-glucal hydratase domain-containing protein" evidence="1">
    <location>
        <begin position="21"/>
        <end position="328"/>
    </location>
</feature>
<dbReference type="Pfam" id="PF06439">
    <property type="entry name" value="3keto-disac_hyd"/>
    <property type="match status" value="1"/>
</dbReference>
<feature type="signal peptide" evidence="1">
    <location>
        <begin position="1"/>
        <end position="20"/>
    </location>
</feature>
<proteinExistence type="predicted"/>
<sequence>MKLIPTLALALLVAAFAASAADKSPVWTDPVKAAQEDPDFIVQGEYGLNREGASVGVQVVALGDGKFDAYVLEGGLPGLGWTKEKKRVRLSGAREGDLVKFAEAGGFSAEIRDDRLSLYSNGGSVVEFPKIERRSPTLGMRPPEGAVVLFDGSSADEWEKGKVADGLLAATGCLSKKKFKDCTIHLEFRTPYKPKARGQQRGNSGVYYGGRWETQVLDSFGLDGKMNECGGIYSIAAPKLNMCFPPLSWQTYDVELTDARFDEDGKRTAWPRITVKLNGVVVHDDVELNKDGTTACPVKGPLTDEGNPLFLQNHGNPVFYRNIWVVEK</sequence>
<dbReference type="PANTHER" id="PTHR33546">
    <property type="entry name" value="LARGE, MULTIFUNCTIONAL SECRETED PROTEIN-RELATED"/>
    <property type="match status" value="1"/>
</dbReference>
<organism evidence="3 4">
    <name type="scientific">Haloferula helveola</name>
    <dbReference type="NCBI Taxonomy" id="490095"/>
    <lineage>
        <taxon>Bacteria</taxon>
        <taxon>Pseudomonadati</taxon>
        <taxon>Verrucomicrobiota</taxon>
        <taxon>Verrucomicrobiia</taxon>
        <taxon>Verrucomicrobiales</taxon>
        <taxon>Verrucomicrobiaceae</taxon>
        <taxon>Haloferula</taxon>
    </lineage>
</organism>
<reference evidence="3 4" key="1">
    <citation type="submission" date="2021-06" db="EMBL/GenBank/DDBJ databases">
        <title>Complete genome of Haloferula helveola possessing various polysaccharide degrading enzymes.</title>
        <authorList>
            <person name="Takami H."/>
            <person name="Huang C."/>
            <person name="Hamasaki K."/>
        </authorList>
    </citation>
    <scope>NUCLEOTIDE SEQUENCE [LARGE SCALE GENOMIC DNA]</scope>
    <source>
        <strain evidence="3 4">CN-1</strain>
    </source>
</reference>
<name>A0ABN6GZR8_9BACT</name>
<gene>
    <name evidence="3" type="ORF">HAHE_06670</name>
</gene>
<keyword evidence="1" id="KW-0732">Signal</keyword>
<keyword evidence="4" id="KW-1185">Reference proteome</keyword>
<dbReference type="EMBL" id="AP024702">
    <property type="protein sequence ID" value="BCX46759.1"/>
    <property type="molecule type" value="Genomic_DNA"/>
</dbReference>
<evidence type="ECO:0000256" key="1">
    <source>
        <dbReference type="SAM" id="SignalP"/>
    </source>
</evidence>
<dbReference type="RefSeq" id="WP_338688638.1">
    <property type="nucleotide sequence ID" value="NZ_AP024702.1"/>
</dbReference>
<evidence type="ECO:0000313" key="4">
    <source>
        <dbReference type="Proteomes" id="UP001374893"/>
    </source>
</evidence>
<feature type="domain" description="3-keto-alpha-glucoside-1,2-lyase/3-keto-2-hydroxy-glucal hydratase" evidence="2">
    <location>
        <begin position="145"/>
        <end position="325"/>
    </location>
</feature>